<gene>
    <name evidence="3" type="ORF">METZ01_LOCUS323381</name>
</gene>
<dbReference type="AlphaFoldDB" id="A0A382PCD9"/>
<evidence type="ECO:0000259" key="2">
    <source>
        <dbReference type="PROSITE" id="PS51352"/>
    </source>
</evidence>
<dbReference type="GO" id="GO:0016209">
    <property type="term" value="F:antioxidant activity"/>
    <property type="evidence" value="ECO:0007669"/>
    <property type="project" value="InterPro"/>
</dbReference>
<name>A0A382PCD9_9ZZZZ</name>
<organism evidence="3">
    <name type="scientific">marine metagenome</name>
    <dbReference type="NCBI Taxonomy" id="408172"/>
    <lineage>
        <taxon>unclassified sequences</taxon>
        <taxon>metagenomes</taxon>
        <taxon>ecological metagenomes</taxon>
    </lineage>
</organism>
<protein>
    <recommendedName>
        <fullName evidence="2">Thioredoxin domain-containing protein</fullName>
    </recommendedName>
</protein>
<dbReference type="PROSITE" id="PS51352">
    <property type="entry name" value="THIOREDOXIN_2"/>
    <property type="match status" value="1"/>
</dbReference>
<dbReference type="InterPro" id="IPR000866">
    <property type="entry name" value="AhpC/TSA"/>
</dbReference>
<dbReference type="InterPro" id="IPR036249">
    <property type="entry name" value="Thioredoxin-like_sf"/>
</dbReference>
<sequence length="177" mass="18984">MPYKGQGHKVDYYYLFYIMAIDTGTKAPDFTLKSKSTGDVTDVTLSSNFGSRNTVLLFVPLAFTGVCTGELCDITAGLGAYNELNADIIGISVDSPFSQEAWAQKEGIGITLASDLNKSVAADYGVLLDDLMGFGSVSARAAFVIDKDGVVQYSEQTPTPKDLPNFDAIKETLAKLQ</sequence>
<dbReference type="InterPro" id="IPR013766">
    <property type="entry name" value="Thioredoxin_domain"/>
</dbReference>
<keyword evidence="1" id="KW-0676">Redox-active center</keyword>
<dbReference type="InterPro" id="IPR050455">
    <property type="entry name" value="Tpx_Peroxidase_subfamily"/>
</dbReference>
<feature type="domain" description="Thioredoxin" evidence="2">
    <location>
        <begin position="21"/>
        <end position="177"/>
    </location>
</feature>
<dbReference type="PANTHER" id="PTHR43110">
    <property type="entry name" value="THIOL PEROXIDASE"/>
    <property type="match status" value="1"/>
</dbReference>
<dbReference type="Gene3D" id="3.40.30.10">
    <property type="entry name" value="Glutaredoxin"/>
    <property type="match status" value="1"/>
</dbReference>
<dbReference type="EMBL" id="UINC01106101">
    <property type="protein sequence ID" value="SVC70527.1"/>
    <property type="molecule type" value="Genomic_DNA"/>
</dbReference>
<evidence type="ECO:0000256" key="1">
    <source>
        <dbReference type="ARBA" id="ARBA00023284"/>
    </source>
</evidence>
<dbReference type="Pfam" id="PF00578">
    <property type="entry name" value="AhpC-TSA"/>
    <property type="match status" value="1"/>
</dbReference>
<dbReference type="PANTHER" id="PTHR43110:SF1">
    <property type="entry name" value="THIOL PEROXIDASE"/>
    <property type="match status" value="1"/>
</dbReference>
<reference evidence="3" key="1">
    <citation type="submission" date="2018-05" db="EMBL/GenBank/DDBJ databases">
        <authorList>
            <person name="Lanie J.A."/>
            <person name="Ng W.-L."/>
            <person name="Kazmierczak K.M."/>
            <person name="Andrzejewski T.M."/>
            <person name="Davidsen T.M."/>
            <person name="Wayne K.J."/>
            <person name="Tettelin H."/>
            <person name="Glass J.I."/>
            <person name="Rusch D."/>
            <person name="Podicherti R."/>
            <person name="Tsui H.-C.T."/>
            <person name="Winkler M.E."/>
        </authorList>
    </citation>
    <scope>NUCLEOTIDE SEQUENCE</scope>
</reference>
<accession>A0A382PCD9</accession>
<dbReference type="GO" id="GO:0016491">
    <property type="term" value="F:oxidoreductase activity"/>
    <property type="evidence" value="ECO:0007669"/>
    <property type="project" value="InterPro"/>
</dbReference>
<proteinExistence type="predicted"/>
<evidence type="ECO:0000313" key="3">
    <source>
        <dbReference type="EMBL" id="SVC70527.1"/>
    </source>
</evidence>
<dbReference type="SUPFAM" id="SSF52833">
    <property type="entry name" value="Thioredoxin-like"/>
    <property type="match status" value="1"/>
</dbReference>